<dbReference type="InterPro" id="IPR015797">
    <property type="entry name" value="NUDIX_hydrolase-like_dom_sf"/>
</dbReference>
<evidence type="ECO:0000256" key="2">
    <source>
        <dbReference type="ARBA" id="ARBA00006962"/>
    </source>
</evidence>
<sequence>MRILILTCATGGGHLRAAAALEKYIRETTTHEVIQMDFLKSIGKLLDKTICDSYLFMAKKTPSLFGRLYKTTNKDNPLADFVPRTTELLALQLYPRLAEVAPDVIISVHPFATEMISGLKERRRITCPLICLMTDYGVHKAWIAPNVDAYVVACDDMVNDLRRLGIPKKHIYPYGIPVHDVFFDKEDQAKLLTEMDLEPEVPTVLFMAGSMGVSNIADLYRGLCSSPLDLQIIIITGNNKKLYKLFESEIPNSSKKTKLVQFTTEVERFMHASDLIITKPGGLTVSEALACNLPLAVFDAIPGQEEDNANFLQTHDMGVRVTKENFSAVVSSLIEHKERLRRMRESCRTFDKSRANENIVALAVRLAKEFASYNPNISFSTDKGVFNFRTAAIIVQNGKLLVTKDDSAEHYYLPGGRVTMREKAEDALTRELKEELGVTVAPERAVWIAQSFFTPTGKKQRYHELCTYFTVDASGTDLITRGDRFDSPNEPSVHFAWFPFEELPYIDLRPAFLKTEVQNLPEHTQFITLGD</sequence>
<evidence type="ECO:0000259" key="6">
    <source>
        <dbReference type="PROSITE" id="PS51462"/>
    </source>
</evidence>
<dbReference type="SUPFAM" id="SSF53756">
    <property type="entry name" value="UDP-Glycosyltransferase/glycogen phosphorylase"/>
    <property type="match status" value="1"/>
</dbReference>
<evidence type="ECO:0000256" key="3">
    <source>
        <dbReference type="ARBA" id="ARBA00022676"/>
    </source>
</evidence>
<organism evidence="7 8">
    <name type="scientific">Hominenteromicrobium mulieris</name>
    <dbReference type="NCBI Taxonomy" id="2885357"/>
    <lineage>
        <taxon>Bacteria</taxon>
        <taxon>Bacillati</taxon>
        <taxon>Bacillota</taxon>
        <taxon>Clostridia</taxon>
        <taxon>Eubacteriales</taxon>
        <taxon>Oscillospiraceae</taxon>
        <taxon>Hominenteromicrobium</taxon>
    </lineage>
</organism>
<reference evidence="7" key="1">
    <citation type="submission" date="2021-10" db="EMBL/GenBank/DDBJ databases">
        <title>Anaerobic single-cell dispensing facilitates the cultivation of human gut bacteria.</title>
        <authorList>
            <person name="Afrizal A."/>
        </authorList>
    </citation>
    <scope>NUCLEOTIDE SEQUENCE</scope>
    <source>
        <strain evidence="7">CLA-AA-H250</strain>
    </source>
</reference>
<evidence type="ECO:0000313" key="7">
    <source>
        <dbReference type="EMBL" id="MCC2137600.1"/>
    </source>
</evidence>
<dbReference type="EMBL" id="JAJEQC010000012">
    <property type="protein sequence ID" value="MCC2137600.1"/>
    <property type="molecule type" value="Genomic_DNA"/>
</dbReference>
<keyword evidence="4" id="KW-0808">Transferase</keyword>
<dbReference type="GO" id="GO:0009247">
    <property type="term" value="P:glycolipid biosynthetic process"/>
    <property type="evidence" value="ECO:0007669"/>
    <property type="project" value="InterPro"/>
</dbReference>
<dbReference type="InterPro" id="IPR009695">
    <property type="entry name" value="Diacylglyc_glucosyltr_N"/>
</dbReference>
<evidence type="ECO:0000256" key="5">
    <source>
        <dbReference type="ARBA" id="ARBA00022801"/>
    </source>
</evidence>
<dbReference type="PANTHER" id="PTHR43025:SF3">
    <property type="entry name" value="MONOGALACTOSYLDIACYLGLYCEROL SYNTHASE 1, CHLOROPLASTIC"/>
    <property type="match status" value="1"/>
</dbReference>
<comment type="similarity">
    <text evidence="2">Belongs to the glycosyltransferase 28 family.</text>
</comment>
<dbReference type="PROSITE" id="PS51462">
    <property type="entry name" value="NUDIX"/>
    <property type="match status" value="1"/>
</dbReference>
<feature type="domain" description="Nudix hydrolase" evidence="6">
    <location>
        <begin position="385"/>
        <end position="522"/>
    </location>
</feature>
<dbReference type="GO" id="GO:0016020">
    <property type="term" value="C:membrane"/>
    <property type="evidence" value="ECO:0007669"/>
    <property type="project" value="UniProtKB-SubCell"/>
</dbReference>
<dbReference type="PROSITE" id="PS00893">
    <property type="entry name" value="NUDIX_BOX"/>
    <property type="match status" value="1"/>
</dbReference>
<dbReference type="AlphaFoldDB" id="A0AAE3DHT7"/>
<comment type="subcellular location">
    <subcellularLocation>
        <location evidence="1">Membrane</location>
    </subcellularLocation>
</comment>
<protein>
    <submittedName>
        <fullName evidence="7">NUDIX domain-containing protein</fullName>
    </submittedName>
</protein>
<keyword evidence="5" id="KW-0378">Hydrolase</keyword>
<dbReference type="Gene3D" id="3.40.50.2000">
    <property type="entry name" value="Glycogen Phosphorylase B"/>
    <property type="match status" value="1"/>
</dbReference>
<dbReference type="PANTHER" id="PTHR43025">
    <property type="entry name" value="MONOGALACTOSYLDIACYLGLYCEROL SYNTHASE"/>
    <property type="match status" value="1"/>
</dbReference>
<dbReference type="GO" id="GO:0016758">
    <property type="term" value="F:hexosyltransferase activity"/>
    <property type="evidence" value="ECO:0007669"/>
    <property type="project" value="InterPro"/>
</dbReference>
<gene>
    <name evidence="7" type="ORF">LKD31_11340</name>
</gene>
<dbReference type="SUPFAM" id="SSF55811">
    <property type="entry name" value="Nudix"/>
    <property type="match status" value="1"/>
</dbReference>
<dbReference type="Pfam" id="PF06925">
    <property type="entry name" value="MGDG_synth"/>
    <property type="match status" value="1"/>
</dbReference>
<dbReference type="Gene3D" id="3.90.79.10">
    <property type="entry name" value="Nucleoside Triphosphate Pyrophosphohydrolase"/>
    <property type="match status" value="1"/>
</dbReference>
<evidence type="ECO:0000313" key="8">
    <source>
        <dbReference type="Proteomes" id="UP001199424"/>
    </source>
</evidence>
<dbReference type="RefSeq" id="WP_308449785.1">
    <property type="nucleotide sequence ID" value="NZ_JAJEQC010000012.1"/>
</dbReference>
<dbReference type="Pfam" id="PF00293">
    <property type="entry name" value="NUDIX"/>
    <property type="match status" value="1"/>
</dbReference>
<dbReference type="CDD" id="cd04688">
    <property type="entry name" value="NUDIX_Hydrolase"/>
    <property type="match status" value="1"/>
</dbReference>
<dbReference type="InterPro" id="IPR007235">
    <property type="entry name" value="Glyco_trans_28_C"/>
</dbReference>
<keyword evidence="8" id="KW-1185">Reference proteome</keyword>
<name>A0AAE3DHT7_9FIRM</name>
<proteinExistence type="inferred from homology"/>
<evidence type="ECO:0000256" key="4">
    <source>
        <dbReference type="ARBA" id="ARBA00022679"/>
    </source>
</evidence>
<dbReference type="InterPro" id="IPR020084">
    <property type="entry name" value="NUDIX_hydrolase_CS"/>
</dbReference>
<accession>A0AAE3DHT7</accession>
<dbReference type="InterPro" id="IPR000086">
    <property type="entry name" value="NUDIX_hydrolase_dom"/>
</dbReference>
<keyword evidence="3" id="KW-0328">Glycosyltransferase</keyword>
<dbReference type="Pfam" id="PF04101">
    <property type="entry name" value="Glyco_tran_28_C"/>
    <property type="match status" value="1"/>
</dbReference>
<dbReference type="Proteomes" id="UP001199424">
    <property type="component" value="Unassembled WGS sequence"/>
</dbReference>
<dbReference type="InterPro" id="IPR050519">
    <property type="entry name" value="Glycosyltransf_28_UgtP"/>
</dbReference>
<comment type="caution">
    <text evidence="7">The sequence shown here is derived from an EMBL/GenBank/DDBJ whole genome shotgun (WGS) entry which is preliminary data.</text>
</comment>
<evidence type="ECO:0000256" key="1">
    <source>
        <dbReference type="ARBA" id="ARBA00004370"/>
    </source>
</evidence>
<dbReference type="GO" id="GO:0016787">
    <property type="term" value="F:hydrolase activity"/>
    <property type="evidence" value="ECO:0007669"/>
    <property type="project" value="UniProtKB-KW"/>
</dbReference>